<dbReference type="InterPro" id="IPR000477">
    <property type="entry name" value="RT_dom"/>
</dbReference>
<keyword evidence="4" id="KW-1185">Reference proteome</keyword>
<dbReference type="CDD" id="cd01647">
    <property type="entry name" value="RT_LTR"/>
    <property type="match status" value="1"/>
</dbReference>
<gene>
    <name evidence="5" type="primary">LOC107124909</name>
</gene>
<keyword evidence="5" id="KW-0808">Transferase</keyword>
<evidence type="ECO:0000313" key="5">
    <source>
        <dbReference type="RefSeq" id="XP_015283891.1"/>
    </source>
</evidence>
<dbReference type="Gene3D" id="3.10.10.10">
    <property type="entry name" value="HIV Type 1 Reverse Transcriptase, subunit A, domain 1"/>
    <property type="match status" value="1"/>
</dbReference>
<dbReference type="SUPFAM" id="SSF56672">
    <property type="entry name" value="DNA/RNA polymerases"/>
    <property type="match status" value="1"/>
</dbReference>
<keyword evidence="5" id="KW-0695">RNA-directed DNA polymerase</keyword>
<dbReference type="EC" id="3.1.26.4" evidence="2"/>
<dbReference type="GeneID" id="107124909"/>
<sequence>KEDGELRLCTDYRELNAISATNAYPMLLIKDLLAEVAKGNIFSKLDLWDTYFRVCIREGDEFKTAFNTPLDQFEYLVMPFGLHGAPGVFMNLINEVLYKHLFKRVLVCLDNILLYSLDKSSHVQL</sequence>
<feature type="domain" description="Reverse transcriptase" evidence="3">
    <location>
        <begin position="1"/>
        <end position="125"/>
    </location>
</feature>
<dbReference type="InterPro" id="IPR053134">
    <property type="entry name" value="RNA-dir_DNA_polymerase"/>
</dbReference>
<feature type="non-terminal residue" evidence="5">
    <location>
        <position position="125"/>
    </location>
</feature>
<evidence type="ECO:0000256" key="2">
    <source>
        <dbReference type="ARBA" id="ARBA00012180"/>
    </source>
</evidence>
<evidence type="ECO:0000313" key="4">
    <source>
        <dbReference type="Proteomes" id="UP000694871"/>
    </source>
</evidence>
<dbReference type="PROSITE" id="PS50878">
    <property type="entry name" value="RT_POL"/>
    <property type="match status" value="1"/>
</dbReference>
<dbReference type="InterPro" id="IPR043128">
    <property type="entry name" value="Rev_trsase/Diguanyl_cyclase"/>
</dbReference>
<dbReference type="Gene3D" id="3.30.70.270">
    <property type="match status" value="1"/>
</dbReference>
<dbReference type="RefSeq" id="XP_015283891.1">
    <property type="nucleotide sequence ID" value="XM_015428405.1"/>
</dbReference>
<organism evidence="4 5">
    <name type="scientific">Gekko japonicus</name>
    <name type="common">Schlegel's Japanese gecko</name>
    <dbReference type="NCBI Taxonomy" id="146911"/>
    <lineage>
        <taxon>Eukaryota</taxon>
        <taxon>Metazoa</taxon>
        <taxon>Chordata</taxon>
        <taxon>Craniata</taxon>
        <taxon>Vertebrata</taxon>
        <taxon>Euteleostomi</taxon>
        <taxon>Lepidosauria</taxon>
        <taxon>Squamata</taxon>
        <taxon>Bifurcata</taxon>
        <taxon>Gekkota</taxon>
        <taxon>Gekkonidae</taxon>
        <taxon>Gekkoninae</taxon>
        <taxon>Gekko</taxon>
    </lineage>
</organism>
<protein>
    <recommendedName>
        <fullName evidence="2">ribonuclease H</fullName>
        <ecNumber evidence="2">3.1.26.4</ecNumber>
    </recommendedName>
</protein>
<accession>A0ABM1LD54</accession>
<proteinExistence type="inferred from homology"/>
<dbReference type="Pfam" id="PF00078">
    <property type="entry name" value="RVT_1"/>
    <property type="match status" value="1"/>
</dbReference>
<comment type="similarity">
    <text evidence="1">Belongs to the beta type-B retroviral polymerase family. HERV class-II K(HML-2) pol subfamily.</text>
</comment>
<feature type="non-terminal residue" evidence="5">
    <location>
        <position position="1"/>
    </location>
</feature>
<reference evidence="5" key="1">
    <citation type="submission" date="2025-08" db="UniProtKB">
        <authorList>
            <consortium name="RefSeq"/>
        </authorList>
    </citation>
    <scope>IDENTIFICATION</scope>
</reference>
<dbReference type="Proteomes" id="UP000694871">
    <property type="component" value="Unplaced"/>
</dbReference>
<dbReference type="PANTHER" id="PTHR24559">
    <property type="entry name" value="TRANSPOSON TY3-I GAG-POL POLYPROTEIN"/>
    <property type="match status" value="1"/>
</dbReference>
<dbReference type="PANTHER" id="PTHR24559:SF440">
    <property type="entry name" value="RIBONUCLEASE H"/>
    <property type="match status" value="1"/>
</dbReference>
<dbReference type="GO" id="GO:0003964">
    <property type="term" value="F:RNA-directed DNA polymerase activity"/>
    <property type="evidence" value="ECO:0007669"/>
    <property type="project" value="UniProtKB-KW"/>
</dbReference>
<evidence type="ECO:0000256" key="1">
    <source>
        <dbReference type="ARBA" id="ARBA00010879"/>
    </source>
</evidence>
<evidence type="ECO:0000259" key="3">
    <source>
        <dbReference type="PROSITE" id="PS50878"/>
    </source>
</evidence>
<dbReference type="InterPro" id="IPR043502">
    <property type="entry name" value="DNA/RNA_pol_sf"/>
</dbReference>
<name>A0ABM1LD54_GEKJA</name>
<keyword evidence="5" id="KW-0548">Nucleotidyltransferase</keyword>